<evidence type="ECO:0000313" key="1">
    <source>
        <dbReference type="EMBL" id="RKP54938.1"/>
    </source>
</evidence>
<dbReference type="PROSITE" id="PS51257">
    <property type="entry name" value="PROKAR_LIPOPROTEIN"/>
    <property type="match status" value="1"/>
</dbReference>
<keyword evidence="2" id="KW-1185">Reference proteome</keyword>
<dbReference type="Proteomes" id="UP000282076">
    <property type="component" value="Unassembled WGS sequence"/>
</dbReference>
<name>A0A494XYV5_9BACL</name>
<sequence>MLKKYFVIIILFGTCLLLVGCNPSKDEVVQNLMPEKELNYAYALQVFCYQVDVRKIGDELNRFQNSSPDLQKEFQVQLLAIDQEIIKKWAHALGIKKFPTYLILNKEDGIVLQTKDMEMAKKYLTEHSTNGER</sequence>
<organism evidence="1 2">
    <name type="scientific">Cohnella endophytica</name>
    <dbReference type="NCBI Taxonomy" id="2419778"/>
    <lineage>
        <taxon>Bacteria</taxon>
        <taxon>Bacillati</taxon>
        <taxon>Bacillota</taxon>
        <taxon>Bacilli</taxon>
        <taxon>Bacillales</taxon>
        <taxon>Paenibacillaceae</taxon>
        <taxon>Cohnella</taxon>
    </lineage>
</organism>
<dbReference type="RefSeq" id="WP_120975317.1">
    <property type="nucleotide sequence ID" value="NZ_RBZM01000004.1"/>
</dbReference>
<evidence type="ECO:0000313" key="2">
    <source>
        <dbReference type="Proteomes" id="UP000282076"/>
    </source>
</evidence>
<dbReference type="AlphaFoldDB" id="A0A494XYV5"/>
<proteinExistence type="predicted"/>
<evidence type="ECO:0008006" key="3">
    <source>
        <dbReference type="Google" id="ProtNLM"/>
    </source>
</evidence>
<comment type="caution">
    <text evidence="1">The sequence shown here is derived from an EMBL/GenBank/DDBJ whole genome shotgun (WGS) entry which is preliminary data.</text>
</comment>
<dbReference type="EMBL" id="RBZM01000004">
    <property type="protein sequence ID" value="RKP54938.1"/>
    <property type="molecule type" value="Genomic_DNA"/>
</dbReference>
<dbReference type="OrthoDB" id="2623670at2"/>
<reference evidence="1 2" key="1">
    <citation type="submission" date="2018-10" db="EMBL/GenBank/DDBJ databases">
        <title>Cohnella sp. M2MS4P-1, whole genome shotgun sequence.</title>
        <authorList>
            <person name="Tuo L."/>
        </authorList>
    </citation>
    <scope>NUCLEOTIDE SEQUENCE [LARGE SCALE GENOMIC DNA]</scope>
    <source>
        <strain evidence="1 2">M2MS4P-1</strain>
    </source>
</reference>
<accession>A0A494XYV5</accession>
<gene>
    <name evidence="1" type="ORF">D7Z26_06775</name>
</gene>
<protein>
    <recommendedName>
        <fullName evidence="3">Thioredoxin</fullName>
    </recommendedName>
</protein>